<name>A0ACB9KZZ6_9MYRT</name>
<reference evidence="2" key="1">
    <citation type="journal article" date="2023" name="Front. Plant Sci.">
        <title>Chromosomal-level genome assembly of Melastoma candidum provides insights into trichome evolution.</title>
        <authorList>
            <person name="Zhong Y."/>
            <person name="Wu W."/>
            <person name="Sun C."/>
            <person name="Zou P."/>
            <person name="Liu Y."/>
            <person name="Dai S."/>
            <person name="Zhou R."/>
        </authorList>
    </citation>
    <scope>NUCLEOTIDE SEQUENCE [LARGE SCALE GENOMIC DNA]</scope>
</reference>
<gene>
    <name evidence="1" type="ORF">MLD38_038778</name>
</gene>
<dbReference type="EMBL" id="CM042891">
    <property type="protein sequence ID" value="KAI4303109.1"/>
    <property type="molecule type" value="Genomic_DNA"/>
</dbReference>
<evidence type="ECO:0000313" key="1">
    <source>
        <dbReference type="EMBL" id="KAI4303109.1"/>
    </source>
</evidence>
<keyword evidence="2" id="KW-1185">Reference proteome</keyword>
<organism evidence="1 2">
    <name type="scientific">Melastoma candidum</name>
    <dbReference type="NCBI Taxonomy" id="119954"/>
    <lineage>
        <taxon>Eukaryota</taxon>
        <taxon>Viridiplantae</taxon>
        <taxon>Streptophyta</taxon>
        <taxon>Embryophyta</taxon>
        <taxon>Tracheophyta</taxon>
        <taxon>Spermatophyta</taxon>
        <taxon>Magnoliopsida</taxon>
        <taxon>eudicotyledons</taxon>
        <taxon>Gunneridae</taxon>
        <taxon>Pentapetalae</taxon>
        <taxon>rosids</taxon>
        <taxon>malvids</taxon>
        <taxon>Myrtales</taxon>
        <taxon>Melastomataceae</taxon>
        <taxon>Melastomatoideae</taxon>
        <taxon>Melastomateae</taxon>
        <taxon>Melastoma</taxon>
    </lineage>
</organism>
<evidence type="ECO:0000313" key="2">
    <source>
        <dbReference type="Proteomes" id="UP001057402"/>
    </source>
</evidence>
<sequence>MIGRNGDIGWVGISNGAVMHTHARASSKGKRVQSNMWAKNHAIVLPDASIDATLIALVAVGFGAAGQRCMALVSLSSLAGQNLGKIN</sequence>
<proteinExistence type="predicted"/>
<dbReference type="Proteomes" id="UP001057402">
    <property type="component" value="Chromosome 12"/>
</dbReference>
<comment type="caution">
    <text evidence="1">The sequence shown here is derived from an EMBL/GenBank/DDBJ whole genome shotgun (WGS) entry which is preliminary data.</text>
</comment>
<accession>A0ACB9KZZ6</accession>
<protein>
    <submittedName>
        <fullName evidence="1">Uncharacterized protein</fullName>
    </submittedName>
</protein>